<evidence type="ECO:0000256" key="15">
    <source>
        <dbReference type="RuleBase" id="RU362126"/>
    </source>
</evidence>
<feature type="compositionally biased region" description="Acidic residues" evidence="16">
    <location>
        <begin position="400"/>
        <end position="410"/>
    </location>
</feature>
<dbReference type="Proteomes" id="UP000678499">
    <property type="component" value="Unassembled WGS sequence"/>
</dbReference>
<feature type="chain" id="PRO_5036509516" description="Calreticulin" evidence="15">
    <location>
        <begin position="19"/>
        <end position="453"/>
    </location>
</feature>
<feature type="binding site" evidence="13">
    <location>
        <position position="107"/>
    </location>
    <ligand>
        <name>an alpha-D-glucoside</name>
        <dbReference type="ChEBI" id="CHEBI:22390"/>
    </ligand>
</feature>
<evidence type="ECO:0000313" key="17">
    <source>
        <dbReference type="EMBL" id="CAD7278396.1"/>
    </source>
</evidence>
<sequence length="453" mass="52149">MRSIAAIFILAVVAGCSAEIYFAESFDDGENWAKRWTIANRDGYGSFNLSHGDKFLDDIVDIGIRTTEDFRHYAVSAKFSPFSNAGRDFVFQFNVKNEQIMRCGGSYLKLLSCGFEQSEFGPDTEYLVMFGPDICGPEHRRLHVILAKRGSNFPLKRHLKYPLDKLTHQYTLILRPDNSFEVLIDNRRVERGTIDQDFGILPPMKIDDPEAKKPELWDDREFIDDPSSLKPEDWVEEKYVPDPDALKPDDWDEAIDGIWEPPMIENPVYQGPWTPQQMKNPAYDGKWTPPKIPNPEYEPDSTLYTFPEICAVGLEVWQVEAGSIFDNILLTDDANLARKLGEETWRPRMERERELNDEAEKLQEELEGNFDNEEDSMNLDQEMSEFQSMTRGEPVKAEGEGDDETQEESQEQAKEWGLEDKPDLTEAEDTQQPEFPDFDYPIGEKPKGAKEEL</sequence>
<evidence type="ECO:0000256" key="2">
    <source>
        <dbReference type="ARBA" id="ARBA00010983"/>
    </source>
</evidence>
<name>A0A7R9GDC7_9CRUS</name>
<evidence type="ECO:0000256" key="7">
    <source>
        <dbReference type="ARBA" id="ARBA00022737"/>
    </source>
</evidence>
<dbReference type="InterPro" id="IPR001580">
    <property type="entry name" value="Calret/calnex"/>
</dbReference>
<comment type="similarity">
    <text evidence="2 12 15">Belongs to the calreticulin family.</text>
</comment>
<dbReference type="EMBL" id="CAJPEX010001218">
    <property type="protein sequence ID" value="CAG0918548.1"/>
    <property type="molecule type" value="Genomic_DNA"/>
</dbReference>
<dbReference type="InterPro" id="IPR009033">
    <property type="entry name" value="Calreticulin/calnexin_P_dom_sf"/>
</dbReference>
<dbReference type="PANTHER" id="PTHR11073">
    <property type="entry name" value="CALRETICULIN AND CALNEXIN"/>
    <property type="match status" value="1"/>
</dbReference>
<dbReference type="FunFam" id="2.10.250.10:FF:000002">
    <property type="entry name" value="Calreticulin"/>
    <property type="match status" value="1"/>
</dbReference>
<dbReference type="GO" id="GO:0051082">
    <property type="term" value="F:unfolded protein binding"/>
    <property type="evidence" value="ECO:0007669"/>
    <property type="project" value="InterPro"/>
</dbReference>
<evidence type="ECO:0000256" key="8">
    <source>
        <dbReference type="ARBA" id="ARBA00022824"/>
    </source>
</evidence>
<dbReference type="InterPro" id="IPR009169">
    <property type="entry name" value="Calreticulin"/>
</dbReference>
<evidence type="ECO:0000256" key="10">
    <source>
        <dbReference type="ARBA" id="ARBA00022837"/>
    </source>
</evidence>
<evidence type="ECO:0000256" key="9">
    <source>
        <dbReference type="ARBA" id="ARBA00022833"/>
    </source>
</evidence>
<dbReference type="OrthoDB" id="17098at2759"/>
<dbReference type="Gene3D" id="2.10.250.10">
    <property type="entry name" value="Calreticulin/calnexin, P domain"/>
    <property type="match status" value="1"/>
</dbReference>
<evidence type="ECO:0000256" key="1">
    <source>
        <dbReference type="ARBA" id="ARBA00004319"/>
    </source>
</evidence>
<evidence type="ECO:0000256" key="16">
    <source>
        <dbReference type="SAM" id="MobiDB-lite"/>
    </source>
</evidence>
<feature type="compositionally biased region" description="Polar residues" evidence="16">
    <location>
        <begin position="378"/>
        <end position="390"/>
    </location>
</feature>
<keyword evidence="6" id="KW-0430">Lectin</keyword>
<accession>A0A7R9GDC7</accession>
<feature type="compositionally biased region" description="Basic and acidic residues" evidence="16">
    <location>
        <begin position="411"/>
        <end position="424"/>
    </location>
</feature>
<feature type="signal peptide" evidence="15">
    <location>
        <begin position="1"/>
        <end position="18"/>
    </location>
</feature>
<proteinExistence type="inferred from homology"/>
<dbReference type="SUPFAM" id="SSF63887">
    <property type="entry name" value="P-domain of calnexin/calreticulin"/>
    <property type="match status" value="1"/>
</dbReference>
<dbReference type="InterPro" id="IPR018124">
    <property type="entry name" value="Calret/calnex_CS"/>
</dbReference>
<keyword evidence="11 12" id="KW-0143">Chaperone</keyword>
<dbReference type="GO" id="GO:0005788">
    <property type="term" value="C:endoplasmic reticulum lumen"/>
    <property type="evidence" value="ECO:0007669"/>
    <property type="project" value="UniProtKB-SubCell"/>
</dbReference>
<dbReference type="SUPFAM" id="SSF49899">
    <property type="entry name" value="Concanavalin A-like lectins/glucanases"/>
    <property type="match status" value="1"/>
</dbReference>
<dbReference type="GO" id="GO:0006457">
    <property type="term" value="P:protein folding"/>
    <property type="evidence" value="ECO:0007669"/>
    <property type="project" value="InterPro"/>
</dbReference>
<feature type="region of interest" description="Disordered" evidence="16">
    <location>
        <begin position="367"/>
        <end position="453"/>
    </location>
</feature>
<keyword evidence="7" id="KW-0677">Repeat</keyword>
<dbReference type="PROSITE" id="PS00805">
    <property type="entry name" value="CALRETICULIN_REPEAT"/>
    <property type="match status" value="1"/>
</dbReference>
<comment type="subcellular location">
    <subcellularLocation>
        <location evidence="1 12">Endoplasmic reticulum lumen</location>
    </subcellularLocation>
</comment>
<gene>
    <name evidence="17" type="ORF">NMOB1V02_LOCUS6101</name>
</gene>
<evidence type="ECO:0000313" key="18">
    <source>
        <dbReference type="Proteomes" id="UP000678499"/>
    </source>
</evidence>
<dbReference type="PIRSF" id="PIRSF002356">
    <property type="entry name" value="Calreticulin"/>
    <property type="match status" value="1"/>
</dbReference>
<keyword evidence="4" id="KW-0479">Metal-binding</keyword>
<feature type="binding site" evidence="13">
    <location>
        <position position="109"/>
    </location>
    <ligand>
        <name>an alpha-D-glucoside</name>
        <dbReference type="ChEBI" id="CHEBI:22390"/>
    </ligand>
</feature>
<dbReference type="InterPro" id="IPR013320">
    <property type="entry name" value="ConA-like_dom_sf"/>
</dbReference>
<dbReference type="PROSITE" id="PS00804">
    <property type="entry name" value="CALRETICULIN_2"/>
    <property type="match status" value="1"/>
</dbReference>
<dbReference type="GO" id="GO:0005509">
    <property type="term" value="F:calcium ion binding"/>
    <property type="evidence" value="ECO:0007669"/>
    <property type="project" value="InterPro"/>
</dbReference>
<dbReference type="PANTHER" id="PTHR11073:SF2">
    <property type="entry name" value="CALRETICULIN"/>
    <property type="match status" value="1"/>
</dbReference>
<dbReference type="PROSITE" id="PS51257">
    <property type="entry name" value="PROKAR_LIPOPROTEIN"/>
    <property type="match status" value="1"/>
</dbReference>
<keyword evidence="5 15" id="KW-0732">Signal</keyword>
<organism evidence="17">
    <name type="scientific">Notodromas monacha</name>
    <dbReference type="NCBI Taxonomy" id="399045"/>
    <lineage>
        <taxon>Eukaryota</taxon>
        <taxon>Metazoa</taxon>
        <taxon>Ecdysozoa</taxon>
        <taxon>Arthropoda</taxon>
        <taxon>Crustacea</taxon>
        <taxon>Oligostraca</taxon>
        <taxon>Ostracoda</taxon>
        <taxon>Podocopa</taxon>
        <taxon>Podocopida</taxon>
        <taxon>Cypridocopina</taxon>
        <taxon>Cypridoidea</taxon>
        <taxon>Cyprididae</taxon>
        <taxon>Notodromas</taxon>
    </lineage>
</organism>
<dbReference type="GO" id="GO:0036503">
    <property type="term" value="P:ERAD pathway"/>
    <property type="evidence" value="ECO:0007669"/>
    <property type="project" value="TreeGrafter"/>
</dbReference>
<feature type="binding site" evidence="13">
    <location>
        <position position="315"/>
    </location>
    <ligand>
        <name>an alpha-D-glucoside</name>
        <dbReference type="ChEBI" id="CHEBI:22390"/>
    </ligand>
</feature>
<reference evidence="17" key="1">
    <citation type="submission" date="2020-11" db="EMBL/GenBank/DDBJ databases">
        <authorList>
            <person name="Tran Van P."/>
        </authorList>
    </citation>
    <scope>NUCLEOTIDE SEQUENCE</scope>
</reference>
<feature type="disulfide bond" evidence="14">
    <location>
        <begin position="103"/>
        <end position="135"/>
    </location>
</feature>
<feature type="binding site" evidence="13">
    <location>
        <position position="126"/>
    </location>
    <ligand>
        <name>an alpha-D-glucoside</name>
        <dbReference type="ChEBI" id="CHEBI:22390"/>
    </ligand>
</feature>
<keyword evidence="9" id="KW-0862">Zinc</keyword>
<protein>
    <recommendedName>
        <fullName evidence="3 12">Calreticulin</fullName>
    </recommendedName>
</protein>
<evidence type="ECO:0000256" key="11">
    <source>
        <dbReference type="ARBA" id="ARBA00023186"/>
    </source>
</evidence>
<dbReference type="AlphaFoldDB" id="A0A7R9GDC7"/>
<evidence type="ECO:0000256" key="3">
    <source>
        <dbReference type="ARBA" id="ARBA00015837"/>
    </source>
</evidence>
<dbReference type="EMBL" id="OA883255">
    <property type="protein sequence ID" value="CAD7278396.1"/>
    <property type="molecule type" value="Genomic_DNA"/>
</dbReference>
<feature type="compositionally biased region" description="Acidic residues" evidence="16">
    <location>
        <begin position="367"/>
        <end position="377"/>
    </location>
</feature>
<dbReference type="GO" id="GO:0005789">
    <property type="term" value="C:endoplasmic reticulum membrane"/>
    <property type="evidence" value="ECO:0007669"/>
    <property type="project" value="TreeGrafter"/>
</dbReference>
<dbReference type="Pfam" id="PF00262">
    <property type="entry name" value="Calreticulin"/>
    <property type="match status" value="2"/>
</dbReference>
<keyword evidence="14" id="KW-1015">Disulfide bond</keyword>
<keyword evidence="10" id="KW-0106">Calcium</keyword>
<keyword evidence="18" id="KW-1185">Reference proteome</keyword>
<evidence type="ECO:0000256" key="14">
    <source>
        <dbReference type="PIRSR" id="PIRSR002356-3"/>
    </source>
</evidence>
<evidence type="ECO:0000256" key="13">
    <source>
        <dbReference type="PIRSR" id="PIRSR002356-1"/>
    </source>
</evidence>
<evidence type="ECO:0000256" key="4">
    <source>
        <dbReference type="ARBA" id="ARBA00022723"/>
    </source>
</evidence>
<evidence type="ECO:0000256" key="6">
    <source>
        <dbReference type="ARBA" id="ARBA00022734"/>
    </source>
</evidence>
<dbReference type="Gene3D" id="2.60.120.200">
    <property type="match status" value="1"/>
</dbReference>
<keyword evidence="8 12" id="KW-0256">Endoplasmic reticulum</keyword>
<feature type="compositionally biased region" description="Basic and acidic residues" evidence="16">
    <location>
        <begin position="442"/>
        <end position="453"/>
    </location>
</feature>
<dbReference type="GO" id="GO:0030246">
    <property type="term" value="F:carbohydrate binding"/>
    <property type="evidence" value="ECO:0007669"/>
    <property type="project" value="UniProtKB-KW"/>
</dbReference>
<evidence type="ECO:0000256" key="5">
    <source>
        <dbReference type="ARBA" id="ARBA00022729"/>
    </source>
</evidence>
<evidence type="ECO:0000256" key="12">
    <source>
        <dbReference type="PIRNR" id="PIRNR002356"/>
    </source>
</evidence>
<feature type="binding site" evidence="13">
    <location>
        <position position="133"/>
    </location>
    <ligand>
        <name>an alpha-D-glucoside</name>
        <dbReference type="ChEBI" id="CHEBI:22390"/>
    </ligand>
</feature>
<dbReference type="PRINTS" id="PR00626">
    <property type="entry name" value="CALRETICULIN"/>
</dbReference>